<evidence type="ECO:0000313" key="15">
    <source>
        <dbReference type="EMBL" id="RAR15047.1"/>
    </source>
</evidence>
<gene>
    <name evidence="15" type="ORF">DDE83_001484</name>
</gene>
<dbReference type="EMBL" id="QGDH01000015">
    <property type="protein sequence ID" value="RAR15047.1"/>
    <property type="molecule type" value="Genomic_DNA"/>
</dbReference>
<evidence type="ECO:0000259" key="9">
    <source>
        <dbReference type="Pfam" id="PF04054"/>
    </source>
</evidence>
<feature type="domain" description="CCR4-Not complex component Not1 C-terminal" evidence="9">
    <location>
        <begin position="2023"/>
        <end position="2383"/>
    </location>
</feature>
<dbReference type="Gene3D" id="1.25.40.180">
    <property type="match status" value="1"/>
</dbReference>
<feature type="domain" description="CCR4-NOT transcription complex subunit 1-like NOT1 connector" evidence="14">
    <location>
        <begin position="1695"/>
        <end position="1847"/>
    </location>
</feature>
<comment type="function">
    <text evidence="6">Acts as a component of the CCR4-NOT core complex, which in the nucleus seems to be a general transcription factor, and in the cytoplasm the major mRNA deadenylase involved in mRNA turnover. The NOT protein subcomplex negatively regulates the basal and activated transcription of many genes. Preferentially affects TC-type TATA element-dependent transcription. Could directly or indirectly inhibit component(s) of the general transcription machinery.</text>
</comment>
<keyword evidence="4" id="KW-0804">Transcription</keyword>
<feature type="compositionally biased region" description="Low complexity" evidence="8">
    <location>
        <begin position="176"/>
        <end position="189"/>
    </location>
</feature>
<evidence type="ECO:0000259" key="13">
    <source>
        <dbReference type="Pfam" id="PF16418"/>
    </source>
</evidence>
<dbReference type="PANTHER" id="PTHR13162:SF8">
    <property type="entry name" value="CCR4-NOT TRANSCRIPTION COMPLEX SUBUNIT 1"/>
    <property type="match status" value="1"/>
</dbReference>
<comment type="caution">
    <text evidence="15">The sequence shown here is derived from an EMBL/GenBank/DDBJ whole genome shotgun (WGS) entry which is preliminary data.</text>
</comment>
<accession>A0A364NCY0</accession>
<dbReference type="InterPro" id="IPR007196">
    <property type="entry name" value="CCR4-Not_Not1_C"/>
</dbReference>
<feature type="compositionally biased region" description="Basic residues" evidence="8">
    <location>
        <begin position="79"/>
        <end position="99"/>
    </location>
</feature>
<sequence length="2817" mass="312352">MRGSLSLIAGQPAHAPSAGCCPCLNSARNVESQPQGLGHGSAQLLASNVAGVPPLLPGAKPASLFLHGRLNVWLSPPHPKPHSPHLGPLHHPHPPRAAHGKPLSMSQQHPWGAPRPNQSTRLAPISTAFAHDPRNTNTPPPPPLPPSHSRPNQSPAASSFPSLPPASSRLVGSRKSSAASSTSSPFSPAGQQLPASQLLSSRGSRTIAPQAASHLASSAAAATQGAGAQSSSGGGASKLVRASPSLSLSTSSTTGSPSTSANPSGPSAQNLSRIVIAQIFLLLSQFGPVKDDKDRAKWDTQTEQIRKLVDTNGMEVFAKYFRRVLQNNAATIFGSGTRNADPNGSYQILLAEVHKIRKEPEQADKIAESISSSEGDLFRDFDLAAFIAHFKLDSVAKTMLALSCRRTDLRSKADAVLSTIGDDLLMAIAQPTQPEDMSHDYLAALVERLLQDPPQGWDEEKKMSLAYAVQMRYQQTHQQIPGIVESKLILVELTDGSRNPLVKLLKQAGPQGTATVDACKEVLASAETRDISYQQVAAVLLYLALSTGYNAKNFVAALREHRTGQRIDWQDVVLAFDRDHLRIERHQFLAIYNALLPVAQETEKFDIQALWGGQWQHDLTQLYFVVAFLSSTRQELDVTQIPRLRTSYSMKTFEGASEDAKAFAEEAVKHPFVSLDATAALFNMIFQTSETYHTAQLMGIPDLVINPHTAEFLVAAAAVPKPWGALQEQALKQLFDPYFHKKLPIYNFVLYGLWQQDIQWLVDRFVDAYNADSMTLTLILEHAEANDWLEPLIRSNTDISLDLAAQAHARGKFEVEPWLQQTFDQAGPLFRRILTNFLSARAGEEMQRLRDDHQPLNLPLAVKTVYPLLWFLAECGLPEQELLPLQRNCIQAYPRLINYGEGVDDVIDANGQNGNALPENADKKMQEHFKNMYSGDSDVRDIISALKKYKESRDPADQDLFACMIHGLFDEYNCFGEYPLEALATTAVLFGGIINFNLLSRIALQVGLAMVLEAVQEFRPEDSMYKFGLQALIHFSNRLSEWPNYCDQLLIVPGLQGTEIFAKAEEVVGQQVGEVNGDGHNGMGLTNGNGIDDALHQEPAVPKFTCLYVDPPLRPELYEDPDEDVQDKVLFVLNNVSERNLREKINDLTEAVEERHHQWFANYLVEERAKMQPNFQQLYLDMLDLFNDKTLWAEVLRETYASVIRMLNTDSTLGSTERGHLKNLGSWLGSLTIARDQPIKFRNISFKDLLHEGYDTDRLLLVIPFTCKVLVQAAKSSIFRPPNPWLTEMLGVLMELYHFADLKLNQKFEIEVLCKGLELDHKDIEPTNSIRGRPPVDEEFLGSLVTDGMEPFGDLSIMSLNRGTRGPNERFSSAAMTAALPDFTNQLQYPPSGNSAVPPATLKKIFLTAVNQAIQEIIAPVVERSVTIAAISTSQLINKDFAMEPDEEKLRNAAHTVVKALSGSLALVTCKEPLRMSIQNNIRLTSRDLPDQGLPEGHIIMFVNDNLDLVCSTVEQAAEMSSLAEIDMQIEEAVRIRRMFRSSRPNEPFKDANISQWAFYIPEPYRQIPGGLNREQLAIYEDFGRQSRGTPHANNTSQDNGRQLPDVLQDQFAAVPNLPTPGAAPAEPRQPAQQQQQPRLQSLQTPHAALTQQPPNGYMDAPGLERGQRGVEDLLLELTRAIKEAPEERISDLQPGSSNVHQVFDQLISSIEYAGPNKETWAFRIAGQVTNHLFSDSLSRLEVEVMAHLLSHLCQLSVQTSRQVLMWLATLHDDDRIFKATVMVALMEVSLMDMHRLNTTIAKAIQERRIAAVEMLSSLMEELLLNEYPSAFRADFAMSIDALTTWLAEDSSFELGKRVIANLQASPGEESLTPPVSGHKDQLEYVFDEWVHLQMESMPKKTVGAFIHQLHEQKVLETQESSVAFIRTCIDASVIAYEQEHSSPFGSGNEDIATVKIDALGRLIVDLLVYQGEEDGAVKKNKARFLDQMLVVIVLVLCNHHSTREDAFNQKVFFRLFSAILFHLNDAVKEESLADQKADIFLVVARALLVVQPSNIQRFAFSWLALVAHRIFVPAMLEEGQDDKRWDIYAQLVETLLIFTGKLIKPTGETIMTQQFYRGVLRVLLVIHHDFPEFLVENHFRFCNSIPMHCTQLRNLIVSAYPSTILEMPDPFTAGLKGDRLEHDLQAPVIRADIAQTLSEAGIKGSIDSLLKGSELKNQDVDKICRAVYYPEPKSAAFELVPTTANPTLIHAITLYIGISTLGTGPASSPIFDSESQTTKAIERLVKDFHPEARFHFISAIANQLRFPNTHTHFYSYTLLHLFGPPNDDSLALEIQETITRVLLERLLVHRPHPWGLIITLLEILKNRTYAFWDLPFVKAAPEGDTDTLTLTLTLIHRHLNPKPPLRPPPSLTCSSTPAYPHHQYFLYPHSSTLLMELQTLGVNRNNAIGTTAAPTSHYPIAYFLCDRLTGAKVLKDVLGLEKRPKLRKARIKGYKQLDYNTESSVAYDGRNFGEWMAEETVDGFVFEALDSEQEQKLMRYIGGDSEVKRVKMEVACPSILGKVGKMTVIVGRIFVQAGEGDTLVGSIASRSSGNGSAFGRQSEYLDYVVSNGNSTRATTAQGEIGGEEVHPSETGSVTAEVEQPTPLISLTTSTIREAEIPHESLDALLPSALEERIAQQNEANAGPKNAVAKPVDNIEPQVGMVEDKDGESKDSSLREDPGEVTLAEATNRRTLKVTNPTEESTAAGDEPWTPTIPCRKENAVAPIRPILSARTESPFSAKMKLRKTGDNISEGIKSIVEKFESLSPKAISKREA</sequence>
<feature type="domain" description="CCR4-NOT transcription complex subunit 1 HEAT repeat" evidence="13">
    <location>
        <begin position="729"/>
        <end position="872"/>
    </location>
</feature>
<evidence type="ECO:0000256" key="7">
    <source>
        <dbReference type="ARBA" id="ARBA00074459"/>
    </source>
</evidence>
<dbReference type="GO" id="GO:0030015">
    <property type="term" value="C:CCR4-NOT core complex"/>
    <property type="evidence" value="ECO:0007669"/>
    <property type="project" value="InterPro"/>
</dbReference>
<dbReference type="GO" id="GO:0000932">
    <property type="term" value="C:P-body"/>
    <property type="evidence" value="ECO:0007669"/>
    <property type="project" value="TreeGrafter"/>
</dbReference>
<keyword evidence="16" id="KW-1185">Reference proteome</keyword>
<feature type="region of interest" description="Disordered" evidence="8">
    <location>
        <begin position="2706"/>
        <end position="2762"/>
    </location>
</feature>
<keyword evidence="5" id="KW-0539">Nucleus</keyword>
<evidence type="ECO:0000313" key="16">
    <source>
        <dbReference type="Proteomes" id="UP000249619"/>
    </source>
</evidence>
<dbReference type="FunFam" id="1.25.40.180:FF:000012">
    <property type="entry name" value="Ccr4-Not transcription complex subunit"/>
    <property type="match status" value="1"/>
</dbReference>
<protein>
    <recommendedName>
        <fullName evidence="7">General negative regulator of transcription subunit 1</fullName>
    </recommendedName>
</protein>
<name>A0A364NCY0_STELY</name>
<feature type="domain" description="CCR4-NOT transcription complex subunit 1 TTP binding" evidence="12">
    <location>
        <begin position="906"/>
        <end position="1056"/>
    </location>
</feature>
<keyword evidence="3" id="KW-0805">Transcription regulation</keyword>
<dbReference type="STRING" id="183478.A0A364NCY0"/>
<feature type="domain" description="CCR4-NOT transcription complex subunit 1" evidence="10">
    <location>
        <begin position="1401"/>
        <end position="1541"/>
    </location>
</feature>
<dbReference type="InterPro" id="IPR024557">
    <property type="entry name" value="CNOT1_dom_4"/>
</dbReference>
<evidence type="ECO:0000256" key="5">
    <source>
        <dbReference type="ARBA" id="ARBA00023242"/>
    </source>
</evidence>
<dbReference type="Gene3D" id="1.25.40.840">
    <property type="entry name" value="CCR4-NOT transcription complex subunit 1 TTP binding domain"/>
    <property type="match status" value="1"/>
</dbReference>
<dbReference type="Gene3D" id="1.25.40.790">
    <property type="match status" value="1"/>
</dbReference>
<feature type="domain" description="CCR4-NOT transcription complex subunit 1 CAF1-binding" evidence="11">
    <location>
        <begin position="1118"/>
        <end position="1337"/>
    </location>
</feature>
<evidence type="ECO:0000256" key="4">
    <source>
        <dbReference type="ARBA" id="ARBA00023163"/>
    </source>
</evidence>
<dbReference type="Pfam" id="PF16417">
    <property type="entry name" value="CNOT1_TTP_bind"/>
    <property type="match status" value="1"/>
</dbReference>
<organism evidence="15 16">
    <name type="scientific">Stemphylium lycopersici</name>
    <name type="common">Tomato gray leaf spot disease fungus</name>
    <name type="synonym">Thyrospora lycopersici</name>
    <dbReference type="NCBI Taxonomy" id="183478"/>
    <lineage>
        <taxon>Eukaryota</taxon>
        <taxon>Fungi</taxon>
        <taxon>Dikarya</taxon>
        <taxon>Ascomycota</taxon>
        <taxon>Pezizomycotina</taxon>
        <taxon>Dothideomycetes</taxon>
        <taxon>Pleosporomycetidae</taxon>
        <taxon>Pleosporales</taxon>
        <taxon>Pleosporineae</taxon>
        <taxon>Pleosporaceae</taxon>
        <taxon>Stemphylium</taxon>
    </lineage>
</organism>
<evidence type="ECO:0000256" key="1">
    <source>
        <dbReference type="ARBA" id="ARBA00004123"/>
    </source>
</evidence>
<feature type="compositionally biased region" description="Low complexity" evidence="8">
    <location>
        <begin position="1623"/>
        <end position="1644"/>
    </location>
</feature>
<dbReference type="PANTHER" id="PTHR13162">
    <property type="entry name" value="CCR4-NOT TRANSCRIPTION COMPLEX"/>
    <property type="match status" value="1"/>
</dbReference>
<dbReference type="InterPro" id="IPR032191">
    <property type="entry name" value="CNOT1_CAF1_bind"/>
</dbReference>
<dbReference type="InterPro" id="IPR032193">
    <property type="entry name" value="CNOT1_TTP_bind"/>
</dbReference>
<feature type="compositionally biased region" description="Basic and acidic residues" evidence="8">
    <location>
        <begin position="2706"/>
        <end position="2722"/>
    </location>
</feature>
<feature type="region of interest" description="Disordered" evidence="8">
    <location>
        <begin position="1615"/>
        <end position="1658"/>
    </location>
</feature>
<dbReference type="Pfam" id="PF12842">
    <property type="entry name" value="DUF3819"/>
    <property type="match status" value="1"/>
</dbReference>
<evidence type="ECO:0000259" key="14">
    <source>
        <dbReference type="Pfam" id="PF25097"/>
    </source>
</evidence>
<dbReference type="Pfam" id="PF16418">
    <property type="entry name" value="CNOT1_HEAT"/>
    <property type="match status" value="1"/>
</dbReference>
<dbReference type="FunFam" id="1.25.40.840:FF:000002">
    <property type="entry name" value="Ccr4-Not transcription complex subunit (NOT1)"/>
    <property type="match status" value="1"/>
</dbReference>
<feature type="compositionally biased region" description="Low complexity" evidence="8">
    <location>
        <begin position="242"/>
        <end position="267"/>
    </location>
</feature>
<dbReference type="GO" id="GO:0017148">
    <property type="term" value="P:negative regulation of translation"/>
    <property type="evidence" value="ECO:0007669"/>
    <property type="project" value="InterPro"/>
</dbReference>
<feature type="compositionally biased region" description="Polar residues" evidence="8">
    <location>
        <begin position="193"/>
        <end position="204"/>
    </location>
</feature>
<dbReference type="Proteomes" id="UP000249619">
    <property type="component" value="Unassembled WGS sequence"/>
</dbReference>
<feature type="compositionally biased region" description="Pro residues" evidence="8">
    <location>
        <begin position="138"/>
        <end position="148"/>
    </location>
</feature>
<dbReference type="GO" id="GO:0000289">
    <property type="term" value="P:nuclear-transcribed mRNA poly(A) tail shortening"/>
    <property type="evidence" value="ECO:0007669"/>
    <property type="project" value="UniProtKB-ARBA"/>
</dbReference>
<feature type="region of interest" description="Disordered" evidence="8">
    <location>
        <begin position="225"/>
        <end position="268"/>
    </location>
</feature>
<evidence type="ECO:0000259" key="10">
    <source>
        <dbReference type="Pfam" id="PF12842"/>
    </source>
</evidence>
<feature type="region of interest" description="Disordered" evidence="8">
    <location>
        <begin position="2619"/>
        <end position="2647"/>
    </location>
</feature>
<dbReference type="GO" id="GO:0060090">
    <property type="term" value="F:molecular adaptor activity"/>
    <property type="evidence" value="ECO:0007669"/>
    <property type="project" value="TreeGrafter"/>
</dbReference>
<dbReference type="Pfam" id="PF04054">
    <property type="entry name" value="Not1"/>
    <property type="match status" value="1"/>
</dbReference>
<dbReference type="Pfam" id="PF16415">
    <property type="entry name" value="CNOT1_CAF1_bind"/>
    <property type="match status" value="1"/>
</dbReference>
<keyword evidence="2" id="KW-0678">Repressor</keyword>
<dbReference type="GO" id="GO:0005634">
    <property type="term" value="C:nucleus"/>
    <property type="evidence" value="ECO:0007669"/>
    <property type="project" value="UniProtKB-SubCell"/>
</dbReference>
<dbReference type="Pfam" id="PF25097">
    <property type="entry name" value="ARM_Cnot1"/>
    <property type="match status" value="1"/>
</dbReference>
<evidence type="ECO:0000256" key="3">
    <source>
        <dbReference type="ARBA" id="ARBA00023015"/>
    </source>
</evidence>
<dbReference type="InterPro" id="IPR032194">
    <property type="entry name" value="CNOT1_HEAT"/>
</dbReference>
<dbReference type="InterPro" id="IPR055454">
    <property type="entry name" value="CNOT1-like_NOT1_connector"/>
</dbReference>
<evidence type="ECO:0000256" key="2">
    <source>
        <dbReference type="ARBA" id="ARBA00022491"/>
    </source>
</evidence>
<dbReference type="Gene3D" id="1.25.40.800">
    <property type="match status" value="1"/>
</dbReference>
<feature type="compositionally biased region" description="Low complexity" evidence="8">
    <location>
        <begin position="149"/>
        <end position="168"/>
    </location>
</feature>
<evidence type="ECO:0000256" key="8">
    <source>
        <dbReference type="SAM" id="MobiDB-lite"/>
    </source>
</evidence>
<reference evidence="16" key="1">
    <citation type="submission" date="2018-05" db="EMBL/GenBank/DDBJ databases">
        <title>Draft genome sequence of Stemphylium lycopersici strain CIDEFI 213.</title>
        <authorList>
            <person name="Medina R."/>
            <person name="Franco M.E.E."/>
            <person name="Lucentini C.G."/>
            <person name="Saparrat M.C.N."/>
            <person name="Balatti P.A."/>
        </authorList>
    </citation>
    <scope>NUCLEOTIDE SEQUENCE [LARGE SCALE GENOMIC DNA]</scope>
    <source>
        <strain evidence="16">CIDEFI 213</strain>
    </source>
</reference>
<dbReference type="InterPro" id="IPR038535">
    <property type="entry name" value="CNOT1_TTP_bind_sf"/>
</dbReference>
<dbReference type="InterPro" id="IPR040398">
    <property type="entry name" value="Not1"/>
</dbReference>
<evidence type="ECO:0000256" key="6">
    <source>
        <dbReference type="ARBA" id="ARBA00059181"/>
    </source>
</evidence>
<dbReference type="CDD" id="cd20710">
    <property type="entry name" value="NOT1_connector"/>
    <property type="match status" value="1"/>
</dbReference>
<evidence type="ECO:0000259" key="12">
    <source>
        <dbReference type="Pfam" id="PF16417"/>
    </source>
</evidence>
<evidence type="ECO:0000259" key="11">
    <source>
        <dbReference type="Pfam" id="PF16415"/>
    </source>
</evidence>
<feature type="region of interest" description="Disordered" evidence="8">
    <location>
        <begin position="76"/>
        <end position="212"/>
    </location>
</feature>
<proteinExistence type="predicted"/>
<comment type="subcellular location">
    <subcellularLocation>
        <location evidence="1">Nucleus</location>
    </subcellularLocation>
</comment>